<dbReference type="GO" id="GO:0042800">
    <property type="term" value="F:histone H3K4 methyltransferase activity"/>
    <property type="evidence" value="ECO:0007669"/>
    <property type="project" value="TreeGrafter"/>
</dbReference>
<dbReference type="GO" id="GO:0031297">
    <property type="term" value="P:replication fork processing"/>
    <property type="evidence" value="ECO:0007669"/>
    <property type="project" value="TreeGrafter"/>
</dbReference>
<gene>
    <name evidence="1" type="primary">SETMAR</name>
    <name evidence="1" type="ORF">TNCV_796471</name>
</gene>
<dbReference type="PANTHER" id="PTHR46060">
    <property type="entry name" value="MARINER MOS1 TRANSPOSASE-LIKE PROTEIN"/>
    <property type="match status" value="1"/>
</dbReference>
<dbReference type="GO" id="GO:0015074">
    <property type="term" value="P:DNA integration"/>
    <property type="evidence" value="ECO:0007669"/>
    <property type="project" value="TreeGrafter"/>
</dbReference>
<dbReference type="Proteomes" id="UP000887159">
    <property type="component" value="Unassembled WGS sequence"/>
</dbReference>
<dbReference type="InterPro" id="IPR001888">
    <property type="entry name" value="Transposase_1"/>
</dbReference>
<sequence>MHPRKIMLCVWWTCEQVVHYELQPTGQTVTGDLYSQQLERVQQALHQKEPALVNGKGIMLLHDNARPRVAQMARNTIQRLGWETLCPPYSPDLAPSDYHLFHSLDNHLLGKSLHQ</sequence>
<dbReference type="GO" id="GO:0000014">
    <property type="term" value="F:single-stranded DNA endodeoxyribonuclease activity"/>
    <property type="evidence" value="ECO:0007669"/>
    <property type="project" value="TreeGrafter"/>
</dbReference>
<evidence type="ECO:0000313" key="2">
    <source>
        <dbReference type="Proteomes" id="UP000887159"/>
    </source>
</evidence>
<reference evidence="1" key="1">
    <citation type="submission" date="2020-08" db="EMBL/GenBank/DDBJ databases">
        <title>Multicomponent nature underlies the extraordinary mechanical properties of spider dragline silk.</title>
        <authorList>
            <person name="Kono N."/>
            <person name="Nakamura H."/>
            <person name="Mori M."/>
            <person name="Yoshida Y."/>
            <person name="Ohtoshi R."/>
            <person name="Malay A.D."/>
            <person name="Moran D.A.P."/>
            <person name="Tomita M."/>
            <person name="Numata K."/>
            <person name="Arakawa K."/>
        </authorList>
    </citation>
    <scope>NUCLEOTIDE SEQUENCE</scope>
</reference>
<organism evidence="1 2">
    <name type="scientific">Trichonephila clavipes</name>
    <name type="common">Golden silk orbweaver</name>
    <name type="synonym">Nephila clavipes</name>
    <dbReference type="NCBI Taxonomy" id="2585209"/>
    <lineage>
        <taxon>Eukaryota</taxon>
        <taxon>Metazoa</taxon>
        <taxon>Ecdysozoa</taxon>
        <taxon>Arthropoda</taxon>
        <taxon>Chelicerata</taxon>
        <taxon>Arachnida</taxon>
        <taxon>Araneae</taxon>
        <taxon>Araneomorphae</taxon>
        <taxon>Entelegynae</taxon>
        <taxon>Araneoidea</taxon>
        <taxon>Nephilidae</taxon>
        <taxon>Trichonephila</taxon>
    </lineage>
</organism>
<dbReference type="Pfam" id="PF01359">
    <property type="entry name" value="Transposase_1"/>
    <property type="match status" value="1"/>
</dbReference>
<dbReference type="GO" id="GO:0046975">
    <property type="term" value="F:histone H3K36 methyltransferase activity"/>
    <property type="evidence" value="ECO:0007669"/>
    <property type="project" value="TreeGrafter"/>
</dbReference>
<dbReference type="InterPro" id="IPR036397">
    <property type="entry name" value="RNaseH_sf"/>
</dbReference>
<protein>
    <submittedName>
        <fullName evidence="1">Histone-lysine N-methyltransferase SETMAR</fullName>
    </submittedName>
</protein>
<dbReference type="GO" id="GO:0000793">
    <property type="term" value="C:condensed chromosome"/>
    <property type="evidence" value="ECO:0007669"/>
    <property type="project" value="TreeGrafter"/>
</dbReference>
<dbReference type="PANTHER" id="PTHR46060:SF2">
    <property type="entry name" value="HISTONE-LYSINE N-METHYLTRANSFERASE SETMAR"/>
    <property type="match status" value="1"/>
</dbReference>
<dbReference type="EMBL" id="BMAU01021431">
    <property type="protein sequence ID" value="GFY35292.1"/>
    <property type="molecule type" value="Genomic_DNA"/>
</dbReference>
<comment type="caution">
    <text evidence="1">The sequence shown here is derived from an EMBL/GenBank/DDBJ whole genome shotgun (WGS) entry which is preliminary data.</text>
</comment>
<dbReference type="GO" id="GO:0006303">
    <property type="term" value="P:double-strand break repair via nonhomologous end joining"/>
    <property type="evidence" value="ECO:0007669"/>
    <property type="project" value="TreeGrafter"/>
</dbReference>
<dbReference type="AlphaFoldDB" id="A0A8X6WIS5"/>
<name>A0A8X6WIS5_TRICX</name>
<dbReference type="GO" id="GO:0003690">
    <property type="term" value="F:double-stranded DNA binding"/>
    <property type="evidence" value="ECO:0007669"/>
    <property type="project" value="TreeGrafter"/>
</dbReference>
<dbReference type="GO" id="GO:0005634">
    <property type="term" value="C:nucleus"/>
    <property type="evidence" value="ECO:0007669"/>
    <property type="project" value="TreeGrafter"/>
</dbReference>
<keyword evidence="2" id="KW-1185">Reference proteome</keyword>
<dbReference type="GO" id="GO:0035861">
    <property type="term" value="C:site of double-strand break"/>
    <property type="evidence" value="ECO:0007669"/>
    <property type="project" value="TreeGrafter"/>
</dbReference>
<accession>A0A8X6WIS5</accession>
<evidence type="ECO:0000313" key="1">
    <source>
        <dbReference type="EMBL" id="GFY35292.1"/>
    </source>
</evidence>
<dbReference type="GO" id="GO:0000729">
    <property type="term" value="P:DNA double-strand break processing"/>
    <property type="evidence" value="ECO:0007669"/>
    <property type="project" value="TreeGrafter"/>
</dbReference>
<dbReference type="GO" id="GO:0044547">
    <property type="term" value="F:DNA topoisomerase binding"/>
    <property type="evidence" value="ECO:0007669"/>
    <property type="project" value="TreeGrafter"/>
</dbReference>
<dbReference type="GO" id="GO:0044774">
    <property type="term" value="P:mitotic DNA integrity checkpoint signaling"/>
    <property type="evidence" value="ECO:0007669"/>
    <property type="project" value="TreeGrafter"/>
</dbReference>
<dbReference type="InterPro" id="IPR052709">
    <property type="entry name" value="Transposase-MT_Hybrid"/>
</dbReference>
<dbReference type="GO" id="GO:0003697">
    <property type="term" value="F:single-stranded DNA binding"/>
    <property type="evidence" value="ECO:0007669"/>
    <property type="project" value="TreeGrafter"/>
</dbReference>
<dbReference type="Gene3D" id="3.30.420.10">
    <property type="entry name" value="Ribonuclease H-like superfamily/Ribonuclease H"/>
    <property type="match status" value="1"/>
</dbReference>
<proteinExistence type="predicted"/>